<evidence type="ECO:0000313" key="2">
    <source>
        <dbReference type="EMBL" id="POM23149.1"/>
    </source>
</evidence>
<dbReference type="Gene3D" id="1.10.10.10">
    <property type="entry name" value="Winged helix-like DNA-binding domain superfamily/Winged helix DNA-binding domain"/>
    <property type="match status" value="1"/>
</dbReference>
<dbReference type="Proteomes" id="UP000242367">
    <property type="component" value="Unassembled WGS sequence"/>
</dbReference>
<reference evidence="2 3" key="1">
    <citation type="journal article" date="2017" name="Chemistry">
        <title>Isolation, Biosynthesis and Chemical Modifications of Rubterolones A-F: Rare Tropolone Alkaloids from Actinomadura sp. 5-2.</title>
        <authorList>
            <person name="Guo H."/>
            <person name="Benndorf R."/>
            <person name="Leichnitz D."/>
            <person name="Klassen J.L."/>
            <person name="Vollmers J."/>
            <person name="Gorls H."/>
            <person name="Steinacker M."/>
            <person name="Weigel C."/>
            <person name="Dahse H.M."/>
            <person name="Kaster A.K."/>
            <person name="de Beer Z.W."/>
            <person name="Poulsen M."/>
            <person name="Beemelmanns C."/>
        </authorList>
    </citation>
    <scope>NUCLEOTIDE SEQUENCE [LARGE SCALE GENOMIC DNA]</scope>
    <source>
        <strain evidence="2 3">5-2</strain>
    </source>
</reference>
<gene>
    <name evidence="2" type="ORF">BTM25_43010</name>
</gene>
<dbReference type="EMBL" id="MTBP01000003">
    <property type="protein sequence ID" value="POM23149.1"/>
    <property type="molecule type" value="Genomic_DNA"/>
</dbReference>
<evidence type="ECO:0000259" key="1">
    <source>
        <dbReference type="SMART" id="SM00382"/>
    </source>
</evidence>
<comment type="caution">
    <text evidence="2">The sequence shown here is derived from an EMBL/GenBank/DDBJ whole genome shotgun (WGS) entry which is preliminary data.</text>
</comment>
<dbReference type="InterPro" id="IPR036388">
    <property type="entry name" value="WH-like_DNA-bd_sf"/>
</dbReference>
<sequence>MVEPETTVARRLAGARRRRFVGRAREVDLFREALTASRPAFAVLYVHGPGGVGKTALLAVLAQEAERRGAGVVRMDGRALEPGPFRVAFAEGGRPVLFIDTYEAIGGLDDWVRETLVPGLPENAVVVIAGRRPPGRGWAADPGWRELLRVVRLGHLSAAEVREYARAEGLPEDAGDRLTTISHGHPLALVLLTDAIRTDGTGPDRVGDLREVPAVVGRLAECFVDGAPGDLHRRALQACALARFTTEPLLRAALGEDAGALFGWLRGLPFMEEGPLGLFPHDLVRDVVAADLRWRDPAAFAVVHYRIRDHLMERVRATAGEEQFRWVLDACFLVRANPLSAEYWEWGRLAGAYTDLAGPGDRAAILATAARYEGAEAAELTARWMDHPQALTAVFRGPESFGFSVVLRLRDLTEADLAADPVVAACWRHVCENGPLEPAEEVVLGRFYMDRDDYQGPGATRNTAMAKQIQRLMSSPLLAYDFICAFTGDPDAVAPLLAHIGYVRLPGAERRIGGTRYTVFVRDWRGRTVRAWLDMVAEHDLGRPPAGPAEPVLPREEFAAEVKRALRDLRRPDALLASPLLGCRVAGPGDPGALRDALRAAVAELREEKPRTALECAFLRGAPTQERAAEILGLPLSTYRRHLARGVARVVELLWDRENEHRMNW</sequence>
<dbReference type="CDD" id="cd00009">
    <property type="entry name" value="AAA"/>
    <property type="match status" value="1"/>
</dbReference>
<keyword evidence="3" id="KW-1185">Reference proteome</keyword>
<protein>
    <recommendedName>
        <fullName evidence="1">AAA+ ATPase domain-containing protein</fullName>
    </recommendedName>
</protein>
<feature type="domain" description="AAA+ ATPase" evidence="1">
    <location>
        <begin position="40"/>
        <end position="163"/>
    </location>
</feature>
<dbReference type="Gene3D" id="3.40.50.300">
    <property type="entry name" value="P-loop containing nucleotide triphosphate hydrolases"/>
    <property type="match status" value="1"/>
</dbReference>
<dbReference type="InterPro" id="IPR041664">
    <property type="entry name" value="AAA_16"/>
</dbReference>
<dbReference type="InterPro" id="IPR027417">
    <property type="entry name" value="P-loop_NTPase"/>
</dbReference>
<dbReference type="AlphaFoldDB" id="A0A2P4UDM6"/>
<dbReference type="SMART" id="SM00382">
    <property type="entry name" value="AAA"/>
    <property type="match status" value="1"/>
</dbReference>
<organism evidence="2 3">
    <name type="scientific">Actinomadura rubteroloni</name>
    <dbReference type="NCBI Taxonomy" id="1926885"/>
    <lineage>
        <taxon>Bacteria</taxon>
        <taxon>Bacillati</taxon>
        <taxon>Actinomycetota</taxon>
        <taxon>Actinomycetes</taxon>
        <taxon>Streptosporangiales</taxon>
        <taxon>Thermomonosporaceae</taxon>
        <taxon>Actinomadura</taxon>
    </lineage>
</organism>
<name>A0A2P4UDM6_9ACTN</name>
<dbReference type="Pfam" id="PF13191">
    <property type="entry name" value="AAA_16"/>
    <property type="match status" value="1"/>
</dbReference>
<dbReference type="RefSeq" id="WP_146059100.1">
    <property type="nucleotide sequence ID" value="NZ_MTBP01000003.1"/>
</dbReference>
<evidence type="ECO:0000313" key="3">
    <source>
        <dbReference type="Proteomes" id="UP000242367"/>
    </source>
</evidence>
<accession>A0A2P4UDM6</accession>
<proteinExistence type="predicted"/>
<dbReference type="InterPro" id="IPR003593">
    <property type="entry name" value="AAA+_ATPase"/>
</dbReference>
<dbReference type="SUPFAM" id="SSF52540">
    <property type="entry name" value="P-loop containing nucleoside triphosphate hydrolases"/>
    <property type="match status" value="1"/>
</dbReference>